<reference evidence="2 3" key="1">
    <citation type="submission" date="2020-01" db="EMBL/GenBank/DDBJ databases">
        <title>Genomes of bacteria type strains.</title>
        <authorList>
            <person name="Chen J."/>
            <person name="Zhu S."/>
            <person name="Yang J."/>
        </authorList>
    </citation>
    <scope>NUCLEOTIDE SEQUENCE [LARGE SCALE GENOMIC DNA]</scope>
    <source>
        <strain evidence="2 3">DSM 16655</strain>
    </source>
</reference>
<dbReference type="Pfam" id="PF21248">
    <property type="entry name" value="SoFic-like_C"/>
    <property type="match status" value="1"/>
</dbReference>
<dbReference type="InterPro" id="IPR040198">
    <property type="entry name" value="Fido_containing"/>
</dbReference>
<dbReference type="Proteomes" id="UP001320715">
    <property type="component" value="Unassembled WGS sequence"/>
</dbReference>
<dbReference type="InterPro" id="IPR036597">
    <property type="entry name" value="Fido-like_dom_sf"/>
</dbReference>
<dbReference type="SUPFAM" id="SSF140931">
    <property type="entry name" value="Fic-like"/>
    <property type="match status" value="1"/>
</dbReference>
<dbReference type="Gene3D" id="1.10.3290.10">
    <property type="entry name" value="Fido-like domain"/>
    <property type="match status" value="1"/>
</dbReference>
<dbReference type="NCBIfam" id="NF046030">
    <property type="entry name" value="ProtAdlyltaseSoFic"/>
    <property type="match status" value="1"/>
</dbReference>
<evidence type="ECO:0000313" key="3">
    <source>
        <dbReference type="Proteomes" id="UP001320715"/>
    </source>
</evidence>
<name>A0ABT1CZX5_9HYPH</name>
<proteinExistence type="predicted"/>
<dbReference type="PROSITE" id="PS51459">
    <property type="entry name" value="FIDO"/>
    <property type="match status" value="1"/>
</dbReference>
<dbReference type="InterPro" id="IPR003812">
    <property type="entry name" value="Fido"/>
</dbReference>
<keyword evidence="3" id="KW-1185">Reference proteome</keyword>
<evidence type="ECO:0000259" key="1">
    <source>
        <dbReference type="PROSITE" id="PS51459"/>
    </source>
</evidence>
<dbReference type="PANTHER" id="PTHR13504:SF35">
    <property type="entry name" value="PROTEIN ADENYLYLTRANSFERASE SOFIC"/>
    <property type="match status" value="1"/>
</dbReference>
<dbReference type="PANTHER" id="PTHR13504">
    <property type="entry name" value="FIDO DOMAIN-CONTAINING PROTEIN DDB_G0283145"/>
    <property type="match status" value="1"/>
</dbReference>
<accession>A0ABT1CZX5</accession>
<feature type="domain" description="Fido" evidence="1">
    <location>
        <begin position="110"/>
        <end position="259"/>
    </location>
</feature>
<dbReference type="Pfam" id="PF02661">
    <property type="entry name" value="Fic"/>
    <property type="match status" value="1"/>
</dbReference>
<sequence>MSFRPDRPYNDLPPLPPHQDVETKAVLKACIEARAALAELRISGQLIPNQAVLINSIPLLEAQASSEIENIVTTTDRLFRFANEAGNHADPATKEALRYRTALSEGFQTLKQRPVSASTAITVCQTIKGFELDIRATPGTALMNEATGSVIYTPPEGQALLRDKLANWERYIHEVEEIDPLIRLAVMHYQFEAIHPFIDGNGRTGRVLNLLFLVDKGLLDIPILYLSRYIIGNKRAYYDRLLAVTTQEAWEDWILYMLEAVRETANWSTARIRAIRDLLDQTAEHIRRDLPKIYSRELAEVIFVNPYCRIGDLVTAGIAKRQAASVYLKSLTELGLLQEMKAGRENLYINPALLALLSEQRPARHNQ</sequence>
<dbReference type="EMBL" id="JAAAML010000005">
    <property type="protein sequence ID" value="MCO6410856.1"/>
    <property type="molecule type" value="Genomic_DNA"/>
</dbReference>
<organism evidence="2 3">
    <name type="scientific">Hoeflea alexandrii</name>
    <dbReference type="NCBI Taxonomy" id="288436"/>
    <lineage>
        <taxon>Bacteria</taxon>
        <taxon>Pseudomonadati</taxon>
        <taxon>Pseudomonadota</taxon>
        <taxon>Alphaproteobacteria</taxon>
        <taxon>Hyphomicrobiales</taxon>
        <taxon>Rhizobiaceae</taxon>
        <taxon>Hoeflea</taxon>
    </lineage>
</organism>
<dbReference type="InterPro" id="IPR048770">
    <property type="entry name" value="SoFic-like_C"/>
</dbReference>
<dbReference type="PIRSF" id="PIRSF038925">
    <property type="entry name" value="AMP-prot_trans"/>
    <property type="match status" value="1"/>
</dbReference>
<gene>
    <name evidence="2" type="ORF">GTW23_21945</name>
</gene>
<comment type="caution">
    <text evidence="2">The sequence shown here is derived from an EMBL/GenBank/DDBJ whole genome shotgun (WGS) entry which is preliminary data.</text>
</comment>
<dbReference type="Pfam" id="PF13784">
    <property type="entry name" value="Fic_N"/>
    <property type="match status" value="1"/>
</dbReference>
<protein>
    <submittedName>
        <fullName evidence="2">Fic family protein</fullName>
    </submittedName>
</protein>
<dbReference type="InterPro" id="IPR025758">
    <property type="entry name" value="Fic/DOC_N"/>
</dbReference>
<dbReference type="InterPro" id="IPR026287">
    <property type="entry name" value="SoFic-like"/>
</dbReference>
<dbReference type="RefSeq" id="WP_252917617.1">
    <property type="nucleotide sequence ID" value="NZ_JAAAML010000005.1"/>
</dbReference>
<evidence type="ECO:0000313" key="2">
    <source>
        <dbReference type="EMBL" id="MCO6410856.1"/>
    </source>
</evidence>